<comment type="similarity">
    <text evidence="1">Belongs to the glycosyltransferase 28 family.</text>
</comment>
<proteinExistence type="inferred from homology"/>
<dbReference type="PANTHER" id="PTHR48050">
    <property type="entry name" value="STEROL 3-BETA-GLUCOSYLTRANSFERASE"/>
    <property type="match status" value="1"/>
</dbReference>
<dbReference type="AlphaFoldDB" id="A0A918V9M4"/>
<protein>
    <submittedName>
        <fullName evidence="8">Glycosyl transferase</fullName>
    </submittedName>
</protein>
<dbReference type="Gene3D" id="3.40.50.2000">
    <property type="entry name" value="Glycogen Phosphorylase B"/>
    <property type="match status" value="2"/>
</dbReference>
<evidence type="ECO:0000256" key="2">
    <source>
        <dbReference type="ARBA" id="ARBA00022676"/>
    </source>
</evidence>
<evidence type="ECO:0000256" key="1">
    <source>
        <dbReference type="ARBA" id="ARBA00006962"/>
    </source>
</evidence>
<evidence type="ECO:0000256" key="5">
    <source>
        <dbReference type="SAM" id="SignalP"/>
    </source>
</evidence>
<dbReference type="Pfam" id="PF06722">
    <property type="entry name" value="EryCIII-like_C"/>
    <property type="match status" value="1"/>
</dbReference>
<feature type="domain" description="Erythromycin biosynthesis protein CIII-like C-terminal" evidence="6">
    <location>
        <begin position="271"/>
        <end position="413"/>
    </location>
</feature>
<accession>A0A918V9M4</accession>
<feature type="compositionally biased region" description="Low complexity" evidence="4">
    <location>
        <begin position="99"/>
        <end position="112"/>
    </location>
</feature>
<dbReference type="InterPro" id="IPR010610">
    <property type="entry name" value="EryCIII-like_C"/>
</dbReference>
<dbReference type="SUPFAM" id="SSF53756">
    <property type="entry name" value="UDP-Glycosyltransferase/glycogen phosphorylase"/>
    <property type="match status" value="1"/>
</dbReference>
<gene>
    <name evidence="8" type="ORF">GCM10010389_19510</name>
</gene>
<dbReference type="RefSeq" id="WP_190056953.1">
    <property type="nucleotide sequence ID" value="NZ_BMWH01000005.1"/>
</dbReference>
<dbReference type="Proteomes" id="UP000623010">
    <property type="component" value="Unassembled WGS sequence"/>
</dbReference>
<feature type="chain" id="PRO_5037411104" evidence="5">
    <location>
        <begin position="24"/>
        <end position="435"/>
    </location>
</feature>
<evidence type="ECO:0000313" key="8">
    <source>
        <dbReference type="EMBL" id="GGZ81786.1"/>
    </source>
</evidence>
<evidence type="ECO:0000256" key="3">
    <source>
        <dbReference type="ARBA" id="ARBA00022679"/>
    </source>
</evidence>
<dbReference type="InterPro" id="IPR002213">
    <property type="entry name" value="UDP_glucos_trans"/>
</dbReference>
<keyword evidence="5" id="KW-0732">Signal</keyword>
<reference evidence="8" key="2">
    <citation type="submission" date="2020-09" db="EMBL/GenBank/DDBJ databases">
        <authorList>
            <person name="Sun Q."/>
            <person name="Ohkuma M."/>
        </authorList>
    </citation>
    <scope>NUCLEOTIDE SEQUENCE</scope>
    <source>
        <strain evidence="8">JCM 5016</strain>
    </source>
</reference>
<sequence>MRVLFVTAVLPSHYFVMAPFAWALRAAGHEVCVAAQPELVETVARSGLPVVPVGGETDFAARYRDQTATRPADAAASHRDRAAVRPVDAAASHGDRAAARPADAATRPADVATRPGDPKALFCTVADGMADDLVDFARAWRPDAVVWEPTTLAGPLAAAACGAVSLRYLWGPDIVGRGIGRHNLPPQFAELFARFGIDLDTLPEWWNIDACPDDLQVDGTTRRVPVRYVPYSNSQHVPGWFLRRDARPRVCVTLGITMTEVAGGRSFFAPRVLDALAAPDVDLVTAVVPAQRPLLDRVPEGVRVVEDGALHMLLPSCDLVIHHGGVGSMLTAALYGLPQLTITQMPDQSFYSAHLSRTGASVHLTGDQADPETLRAVVRRLLHDPSYRRAADGIRRAMLSRPTPQQIVPTVERLVAAARDTAPTRTSPLPQGAAR</sequence>
<evidence type="ECO:0000259" key="6">
    <source>
        <dbReference type="Pfam" id="PF06722"/>
    </source>
</evidence>
<keyword evidence="2" id="KW-0328">Glycosyltransferase</keyword>
<evidence type="ECO:0000313" key="9">
    <source>
        <dbReference type="Proteomes" id="UP000623010"/>
    </source>
</evidence>
<keyword evidence="3 8" id="KW-0808">Transferase</keyword>
<dbReference type="InterPro" id="IPR050426">
    <property type="entry name" value="Glycosyltransferase_28"/>
</dbReference>
<keyword evidence="9" id="KW-1185">Reference proteome</keyword>
<reference evidence="8" key="1">
    <citation type="journal article" date="2014" name="Int. J. Syst. Evol. Microbiol.">
        <title>Complete genome sequence of Corynebacterium casei LMG S-19264T (=DSM 44701T), isolated from a smear-ripened cheese.</title>
        <authorList>
            <consortium name="US DOE Joint Genome Institute (JGI-PGF)"/>
            <person name="Walter F."/>
            <person name="Albersmeier A."/>
            <person name="Kalinowski J."/>
            <person name="Ruckert C."/>
        </authorList>
    </citation>
    <scope>NUCLEOTIDE SEQUENCE</scope>
    <source>
        <strain evidence="8">JCM 5016</strain>
    </source>
</reference>
<feature type="signal peptide" evidence="5">
    <location>
        <begin position="1"/>
        <end position="23"/>
    </location>
</feature>
<dbReference type="PANTHER" id="PTHR48050:SF13">
    <property type="entry name" value="STEROL 3-BETA-GLUCOSYLTRANSFERASE UGT80A2"/>
    <property type="match status" value="1"/>
</dbReference>
<dbReference type="InterPro" id="IPR048284">
    <property type="entry name" value="EryCIII-like_N"/>
</dbReference>
<dbReference type="GO" id="GO:0008194">
    <property type="term" value="F:UDP-glycosyltransferase activity"/>
    <property type="evidence" value="ECO:0007669"/>
    <property type="project" value="InterPro"/>
</dbReference>
<evidence type="ECO:0000256" key="4">
    <source>
        <dbReference type="SAM" id="MobiDB-lite"/>
    </source>
</evidence>
<dbReference type="GO" id="GO:0017000">
    <property type="term" value="P:antibiotic biosynthetic process"/>
    <property type="evidence" value="ECO:0007669"/>
    <property type="project" value="UniProtKB-ARBA"/>
</dbReference>
<dbReference type="EMBL" id="BMWH01000005">
    <property type="protein sequence ID" value="GGZ81786.1"/>
    <property type="molecule type" value="Genomic_DNA"/>
</dbReference>
<feature type="domain" description="Erythromycin biosynthesis protein CIII-like N-terminal" evidence="7">
    <location>
        <begin position="22"/>
        <end position="255"/>
    </location>
</feature>
<feature type="region of interest" description="Disordered" evidence="4">
    <location>
        <begin position="68"/>
        <end position="112"/>
    </location>
</feature>
<dbReference type="CDD" id="cd03784">
    <property type="entry name" value="GT1_Gtf-like"/>
    <property type="match status" value="1"/>
</dbReference>
<organism evidence="8 9">
    <name type="scientific">Streptomyces echinoruber</name>
    <dbReference type="NCBI Taxonomy" id="68898"/>
    <lineage>
        <taxon>Bacteria</taxon>
        <taxon>Bacillati</taxon>
        <taxon>Actinomycetota</taxon>
        <taxon>Actinomycetes</taxon>
        <taxon>Kitasatosporales</taxon>
        <taxon>Streptomycetaceae</taxon>
        <taxon>Streptomyces</taxon>
    </lineage>
</organism>
<dbReference type="Pfam" id="PF21036">
    <property type="entry name" value="EryCIII-like_N"/>
    <property type="match status" value="1"/>
</dbReference>
<evidence type="ECO:0000259" key="7">
    <source>
        <dbReference type="Pfam" id="PF21036"/>
    </source>
</evidence>
<comment type="caution">
    <text evidence="8">The sequence shown here is derived from an EMBL/GenBank/DDBJ whole genome shotgun (WGS) entry which is preliminary data.</text>
</comment>
<dbReference type="GO" id="GO:0016758">
    <property type="term" value="F:hexosyltransferase activity"/>
    <property type="evidence" value="ECO:0007669"/>
    <property type="project" value="UniProtKB-ARBA"/>
</dbReference>
<name>A0A918V9M4_9ACTN</name>